<proteinExistence type="predicted"/>
<dbReference type="InterPro" id="IPR001492">
    <property type="entry name" value="Flagellin"/>
</dbReference>
<name>A0A445MZ04_9BACT</name>
<sequence length="281" mass="29970">MALSSIQLTAGMRQNLLSLQNTASLMERTQTRLSTGLRVQSALDDPINYFAAKGHRDRAADLAYRKEEMNEGVQLLKATDAGITGLLDLIASAKSIAQSARSGEGTADIEALETQFNAIRSQIDDLADDSGYKGVNLLGGDDQTLSVFFDEDGTHSITLTGIDGSTGTDGLNITELSTDDWQTDGIADSSAIDDSIAELDAARDTLRSAAKTFSNNMSTITIRQDFTANMINTLQDGAAKLTEADLNEEGANMLMLQTRQALGTTSLSLASQAAQSVMRLF</sequence>
<evidence type="ECO:0000313" key="2">
    <source>
        <dbReference type="EMBL" id="SPD74744.1"/>
    </source>
</evidence>
<feature type="domain" description="Flagellin N-terminal" evidence="1">
    <location>
        <begin position="15"/>
        <end position="140"/>
    </location>
</feature>
<dbReference type="EMBL" id="OJIN01000174">
    <property type="protein sequence ID" value="SPD74744.1"/>
    <property type="molecule type" value="Genomic_DNA"/>
</dbReference>
<dbReference type="PANTHER" id="PTHR42792">
    <property type="entry name" value="FLAGELLIN"/>
    <property type="match status" value="1"/>
</dbReference>
<dbReference type="PANTHER" id="PTHR42792:SF2">
    <property type="entry name" value="FLAGELLIN"/>
    <property type="match status" value="1"/>
</dbReference>
<keyword evidence="2" id="KW-0282">Flagellum</keyword>
<dbReference type="Pfam" id="PF00669">
    <property type="entry name" value="Flagellin_N"/>
    <property type="match status" value="1"/>
</dbReference>
<reference evidence="2" key="1">
    <citation type="submission" date="2018-01" db="EMBL/GenBank/DDBJ databases">
        <authorList>
            <person name="Regsiter A."/>
            <person name="William W."/>
        </authorList>
    </citation>
    <scope>NUCLEOTIDE SEQUENCE</scope>
    <source>
        <strain evidence="2">TRIP AH-1</strain>
    </source>
</reference>
<keyword evidence="2" id="KW-0966">Cell projection</keyword>
<keyword evidence="2" id="KW-0969">Cilium</keyword>
<dbReference type="AlphaFoldDB" id="A0A445MZ04"/>
<dbReference type="InterPro" id="IPR001029">
    <property type="entry name" value="Flagellin_N"/>
</dbReference>
<protein>
    <submittedName>
        <fullName evidence="2">Flagellin domain protein</fullName>
    </submittedName>
</protein>
<dbReference type="GO" id="GO:0009288">
    <property type="term" value="C:bacterial-type flagellum"/>
    <property type="evidence" value="ECO:0007669"/>
    <property type="project" value="InterPro"/>
</dbReference>
<accession>A0A445MZ04</accession>
<gene>
    <name evidence="2" type="ORF">PITCH_A330009</name>
</gene>
<dbReference type="Gene3D" id="1.20.1330.10">
    <property type="entry name" value="f41 fragment of flagellin, N-terminal domain"/>
    <property type="match status" value="1"/>
</dbReference>
<dbReference type="SUPFAM" id="SSF64518">
    <property type="entry name" value="Phase 1 flagellin"/>
    <property type="match status" value="1"/>
</dbReference>
<evidence type="ECO:0000259" key="1">
    <source>
        <dbReference type="Pfam" id="PF00669"/>
    </source>
</evidence>
<dbReference type="GO" id="GO:0005198">
    <property type="term" value="F:structural molecule activity"/>
    <property type="evidence" value="ECO:0007669"/>
    <property type="project" value="InterPro"/>
</dbReference>
<organism evidence="2">
    <name type="scientific">uncultured Desulfobacterium sp</name>
    <dbReference type="NCBI Taxonomy" id="201089"/>
    <lineage>
        <taxon>Bacteria</taxon>
        <taxon>Pseudomonadati</taxon>
        <taxon>Thermodesulfobacteriota</taxon>
        <taxon>Desulfobacteria</taxon>
        <taxon>Desulfobacterales</taxon>
        <taxon>Desulfobacteriaceae</taxon>
        <taxon>Desulfobacterium</taxon>
        <taxon>environmental samples</taxon>
    </lineage>
</organism>